<dbReference type="PATRIC" id="fig|28092.6.peg.2451"/>
<accession>A0A0F5K0U3</accession>
<reference evidence="1 2" key="1">
    <citation type="submission" date="2015-03" db="EMBL/GenBank/DDBJ databases">
        <title>Draft Genome Sequence of Burkholderia andropogonis type strain ICMP2807, isolated from Sorghum bicolor.</title>
        <authorList>
            <person name="Lopes-Santos L."/>
            <person name="Castro D.B."/>
            <person name="Ottoboni L.M."/>
            <person name="Park D."/>
            <person name="Weirc B.S."/>
            <person name="Destefano S.A."/>
        </authorList>
    </citation>
    <scope>NUCLEOTIDE SEQUENCE [LARGE SCALE GENOMIC DNA]</scope>
    <source>
        <strain evidence="1 2">ICMP2807</strain>
    </source>
</reference>
<dbReference type="EMBL" id="LAQU01000008">
    <property type="protein sequence ID" value="KKB63713.1"/>
    <property type="molecule type" value="Genomic_DNA"/>
</dbReference>
<sequence length="97" mass="11196">MLVKKENQMPRQHKAASIIHRRNSLVNDGIGAVIFGSRFKRAPAKHVSLRYWGSVACIRCVYCGLPFPKFSRMEWKNVMTKLVSKWRLFATPNYAIS</sequence>
<organism evidence="1 2">
    <name type="scientific">Robbsia andropogonis</name>
    <dbReference type="NCBI Taxonomy" id="28092"/>
    <lineage>
        <taxon>Bacteria</taxon>
        <taxon>Pseudomonadati</taxon>
        <taxon>Pseudomonadota</taxon>
        <taxon>Betaproteobacteria</taxon>
        <taxon>Burkholderiales</taxon>
        <taxon>Burkholderiaceae</taxon>
        <taxon>Robbsia</taxon>
    </lineage>
</organism>
<gene>
    <name evidence="1" type="ORF">WM40_10380</name>
</gene>
<dbReference type="AlphaFoldDB" id="A0A0F5K0U3"/>
<evidence type="ECO:0000313" key="2">
    <source>
        <dbReference type="Proteomes" id="UP000033618"/>
    </source>
</evidence>
<comment type="caution">
    <text evidence="1">The sequence shown here is derived from an EMBL/GenBank/DDBJ whole genome shotgun (WGS) entry which is preliminary data.</text>
</comment>
<protein>
    <submittedName>
        <fullName evidence="1">Uncharacterized protein</fullName>
    </submittedName>
</protein>
<keyword evidence="2" id="KW-1185">Reference proteome</keyword>
<proteinExistence type="predicted"/>
<evidence type="ECO:0000313" key="1">
    <source>
        <dbReference type="EMBL" id="KKB63713.1"/>
    </source>
</evidence>
<name>A0A0F5K0U3_9BURK</name>
<dbReference type="Proteomes" id="UP000033618">
    <property type="component" value="Unassembled WGS sequence"/>
</dbReference>